<proteinExistence type="predicted"/>
<evidence type="ECO:0000256" key="1">
    <source>
        <dbReference type="SAM" id="SignalP"/>
    </source>
</evidence>
<dbReference type="OrthoDB" id="670847at2"/>
<dbReference type="Proteomes" id="UP000290433">
    <property type="component" value="Unassembled WGS sequence"/>
</dbReference>
<keyword evidence="1" id="KW-0732">Signal</keyword>
<dbReference type="AlphaFoldDB" id="A0A444VY06"/>
<evidence type="ECO:0000313" key="2">
    <source>
        <dbReference type="EMBL" id="RYJ38477.1"/>
    </source>
</evidence>
<accession>A0A444VY06</accession>
<name>A0A444VY06_9FLAO</name>
<dbReference type="Gene3D" id="3.10.450.50">
    <property type="match status" value="1"/>
</dbReference>
<feature type="chain" id="PRO_5019143059" evidence="1">
    <location>
        <begin position="24"/>
        <end position="203"/>
    </location>
</feature>
<dbReference type="RefSeq" id="WP_129747292.1">
    <property type="nucleotide sequence ID" value="NZ_JUIV01000008.1"/>
</dbReference>
<organism evidence="2 3">
    <name type="scientific">Flavobacterium anhuiense</name>
    <dbReference type="NCBI Taxonomy" id="459526"/>
    <lineage>
        <taxon>Bacteria</taxon>
        <taxon>Pseudomonadati</taxon>
        <taxon>Bacteroidota</taxon>
        <taxon>Flavobacteriia</taxon>
        <taxon>Flavobacteriales</taxon>
        <taxon>Flavobacteriaceae</taxon>
        <taxon>Flavobacterium</taxon>
    </lineage>
</organism>
<gene>
    <name evidence="2" type="ORF">NU08_2454</name>
</gene>
<sequence length="203" mass="24228">MKPSKLLILFSLLLLTVFQPSNAAFLKDKKDSFYFKNDKQEIETLVKKLYEWVETKKSNNDFNPIANKKGDKYIGLDLNSHKKRLEELKKTNFFSQQFLDNYNKIALRIDSNLKTKKIEWLEGDLPPFGNDANPWCNCQDYPDNYWKTMTINHLKIENDKASFDWNWSWKGDFKYKVKTIKENGVWKIAYLEGFNFDDFTKIY</sequence>
<reference evidence="2 3" key="1">
    <citation type="submission" date="2014-12" db="EMBL/GenBank/DDBJ databases">
        <title>Genome sequence of Flavobacterium anhuiense RCM74.</title>
        <authorList>
            <person name="Kim J.F."/>
            <person name="Song J.Y."/>
            <person name="Kwak M.-J."/>
            <person name="Lee S.-W."/>
        </authorList>
    </citation>
    <scope>NUCLEOTIDE SEQUENCE [LARGE SCALE GENOMIC DNA]</scope>
    <source>
        <strain evidence="2 3">RCM74</strain>
    </source>
</reference>
<protein>
    <submittedName>
        <fullName evidence="2">Uncharacterized protein</fullName>
    </submittedName>
</protein>
<feature type="signal peptide" evidence="1">
    <location>
        <begin position="1"/>
        <end position="23"/>
    </location>
</feature>
<dbReference type="EMBL" id="JUIV01000008">
    <property type="protein sequence ID" value="RYJ38477.1"/>
    <property type="molecule type" value="Genomic_DNA"/>
</dbReference>
<evidence type="ECO:0000313" key="3">
    <source>
        <dbReference type="Proteomes" id="UP000290433"/>
    </source>
</evidence>
<comment type="caution">
    <text evidence="2">The sequence shown here is derived from an EMBL/GenBank/DDBJ whole genome shotgun (WGS) entry which is preliminary data.</text>
</comment>